<name>A0ABM9MKU3_9MYCO</name>
<proteinExistence type="predicted"/>
<protein>
    <submittedName>
        <fullName evidence="1">Uncharacterized protein</fullName>
    </submittedName>
</protein>
<geneLocation type="plasmid" evidence="1 2">
    <name>pMu0050</name>
</geneLocation>
<reference evidence="1 2" key="1">
    <citation type="submission" date="2023-08" db="EMBL/GenBank/DDBJ databases">
        <authorList>
            <person name="Folkvardsen B D."/>
            <person name="Norman A."/>
        </authorList>
    </citation>
    <scope>NUCLEOTIDE SEQUENCE [LARGE SCALE GENOMIC DNA]</scope>
    <source>
        <strain evidence="1 2">Mu0050</strain>
        <plasmid evidence="1 2">pMu0050</plasmid>
    </source>
</reference>
<evidence type="ECO:0000313" key="2">
    <source>
        <dbReference type="Proteomes" id="UP001190466"/>
    </source>
</evidence>
<gene>
    <name evidence="1" type="ORF">MU0050_004955</name>
</gene>
<dbReference type="EMBL" id="OY726396">
    <property type="protein sequence ID" value="CAJ1589617.1"/>
    <property type="molecule type" value="Genomic_DNA"/>
</dbReference>
<accession>A0ABM9MKU3</accession>
<keyword evidence="1" id="KW-0614">Plasmid</keyword>
<dbReference type="Proteomes" id="UP001190466">
    <property type="component" value="Plasmid pMu0050"/>
</dbReference>
<keyword evidence="2" id="KW-1185">Reference proteome</keyword>
<organism evidence="1 2">
    <name type="scientific">[Mycobacterium] wendilense</name>
    <dbReference type="NCBI Taxonomy" id="3064284"/>
    <lineage>
        <taxon>Bacteria</taxon>
        <taxon>Bacillati</taxon>
        <taxon>Actinomycetota</taxon>
        <taxon>Actinomycetes</taxon>
        <taxon>Mycobacteriales</taxon>
        <taxon>Mycobacteriaceae</taxon>
        <taxon>Mycolicibacter</taxon>
    </lineage>
</organism>
<dbReference type="RefSeq" id="WP_316517644.1">
    <property type="nucleotide sequence ID" value="NZ_OY726396.1"/>
</dbReference>
<evidence type="ECO:0000313" key="1">
    <source>
        <dbReference type="EMBL" id="CAJ1589617.1"/>
    </source>
</evidence>
<sequence>MTTIDVFLRNHPIPDLLTKHPRDMGSDHPGYDTALLIDQISFTAHALRPYRGRSEVETSARSP</sequence>